<dbReference type="SUPFAM" id="SSF48403">
    <property type="entry name" value="Ankyrin repeat"/>
    <property type="match status" value="1"/>
</dbReference>
<dbReference type="Gene3D" id="3.10.260.10">
    <property type="entry name" value="Transcription regulator HTH, APSES-type DNA-binding domain"/>
    <property type="match status" value="1"/>
</dbReference>
<keyword evidence="4" id="KW-0183">Conidiation</keyword>
<dbReference type="InterPro" id="IPR036770">
    <property type="entry name" value="Ankyrin_rpt-contain_sf"/>
</dbReference>
<organism evidence="8 9">
    <name type="scientific">Alectoria fallacina</name>
    <dbReference type="NCBI Taxonomy" id="1903189"/>
    <lineage>
        <taxon>Eukaryota</taxon>
        <taxon>Fungi</taxon>
        <taxon>Dikarya</taxon>
        <taxon>Ascomycota</taxon>
        <taxon>Pezizomycotina</taxon>
        <taxon>Lecanoromycetes</taxon>
        <taxon>OSLEUM clade</taxon>
        <taxon>Lecanoromycetidae</taxon>
        <taxon>Lecanorales</taxon>
        <taxon>Lecanorineae</taxon>
        <taxon>Parmeliaceae</taxon>
        <taxon>Alectoria</taxon>
    </lineage>
</organism>
<sequence length="677" mass="75981">MAPGPANGIYSATYSGVSRRPPANKALKPKNHFLQVPVFEFNVEGNHVMRRRVDHYINATHILKVADYDKPARTRILEREVQKGVHEKIQGGYGKYQGTWVPLRDGRLLAERNGVLERLRPIFDFVPGDSSPPPAPKHTTNSNKPKIPKVPNTKKIPKSKVNPTYSQMSEDYDNVSTQLHDDDSQENSTIASASFMDEDDRYVGNQYDPHSRKRKRDVVDQQHMLYADELLDYFMLSASDAPLLHLAPPIPPEPFNVNRPIDDQAHTALHWGAAMGDIDIVRFFLERGAIPSARNKRGETPLIRAVLFTNNYEKETMPKLVQLLVSTIREHDNHGGTILHHIAMTTNSLAKKRCARYYLDIVLNKMTDLCTPQEFTRLVNLQDANGDTALHIVARHNAKKCIRALQGRGVQGDIENVQRETADRIIQGQRAIRQDFVSSSPPPDFNATNAHEMVKASKPGSASHYHSQSARSFSQSFGEMAQDKSLQLALAYDSEIKQKDADLEEGQRFVQNVDHSLHGIRQCIFRHIQEGTDSYDNEEEEHRLREEERSLITENESLSEQIQHKELHYAVRSEEQALPPSAHRKPIGTMSNDHEVEEQRTAALALAEQQNKRRKLTSAVVVAQGAAGMSGNGETLKQLVSSTCGVPIDGISALAPELLEELQQSKMEMGNEVASLA</sequence>
<dbReference type="FunFam" id="3.10.260.10:FF:000001">
    <property type="entry name" value="APSES transcription factor (MbpA)"/>
    <property type="match status" value="1"/>
</dbReference>
<evidence type="ECO:0000313" key="9">
    <source>
        <dbReference type="Proteomes" id="UP000664203"/>
    </source>
</evidence>
<dbReference type="SMART" id="SM00248">
    <property type="entry name" value="ANK"/>
    <property type="match status" value="3"/>
</dbReference>
<accession>A0A8H3PL35</accession>
<name>A0A8H3PL35_9LECA</name>
<evidence type="ECO:0000256" key="2">
    <source>
        <dbReference type="ARBA" id="ARBA00022969"/>
    </source>
</evidence>
<dbReference type="SUPFAM" id="SSF54616">
    <property type="entry name" value="DNA-binding domain of Mlu1-box binding protein MBP1"/>
    <property type="match status" value="1"/>
</dbReference>
<dbReference type="InterPro" id="IPR002110">
    <property type="entry name" value="Ankyrin_rpt"/>
</dbReference>
<dbReference type="PROSITE" id="PS51299">
    <property type="entry name" value="HTH_APSES"/>
    <property type="match status" value="1"/>
</dbReference>
<dbReference type="Pfam" id="PF04383">
    <property type="entry name" value="KilA-N"/>
    <property type="match status" value="1"/>
</dbReference>
<dbReference type="PROSITE" id="PS50088">
    <property type="entry name" value="ANK_REPEAT"/>
    <property type="match status" value="1"/>
</dbReference>
<dbReference type="Gene3D" id="1.25.40.20">
    <property type="entry name" value="Ankyrin repeat-containing domain"/>
    <property type="match status" value="1"/>
</dbReference>
<dbReference type="Pfam" id="PF13637">
    <property type="entry name" value="Ank_4"/>
    <property type="match status" value="1"/>
</dbReference>
<evidence type="ECO:0000256" key="3">
    <source>
        <dbReference type="ARBA" id="ARBA00023043"/>
    </source>
</evidence>
<proteinExistence type="predicted"/>
<dbReference type="GO" id="GO:0033309">
    <property type="term" value="C:SBF transcription complex"/>
    <property type="evidence" value="ECO:0007669"/>
    <property type="project" value="TreeGrafter"/>
</dbReference>
<dbReference type="InterPro" id="IPR003163">
    <property type="entry name" value="Tscrpt_reg_HTH_APSES-type"/>
</dbReference>
<dbReference type="GO" id="GO:0030907">
    <property type="term" value="C:MBF transcription complex"/>
    <property type="evidence" value="ECO:0007669"/>
    <property type="project" value="TreeGrafter"/>
</dbReference>
<dbReference type="SMART" id="SM01252">
    <property type="entry name" value="KilA-N"/>
    <property type="match status" value="1"/>
</dbReference>
<dbReference type="InterPro" id="IPR018004">
    <property type="entry name" value="KilA/APSES_HTH"/>
</dbReference>
<keyword evidence="3 5" id="KW-0040">ANK repeat</keyword>
<evidence type="ECO:0000256" key="5">
    <source>
        <dbReference type="PROSITE-ProRule" id="PRU00023"/>
    </source>
</evidence>
<dbReference type="PANTHER" id="PTHR43828:SF15">
    <property type="entry name" value="TRANSCRIPTION FACTOR MBP1"/>
    <property type="match status" value="1"/>
</dbReference>
<dbReference type="PANTHER" id="PTHR43828">
    <property type="entry name" value="ASPARAGINASE"/>
    <property type="match status" value="1"/>
</dbReference>
<evidence type="ECO:0000256" key="6">
    <source>
        <dbReference type="SAM" id="MobiDB-lite"/>
    </source>
</evidence>
<dbReference type="EMBL" id="CAJPDR010000969">
    <property type="protein sequence ID" value="CAF9943325.1"/>
    <property type="molecule type" value="Genomic_DNA"/>
</dbReference>
<gene>
    <name evidence="8" type="ORF">ALECFALPRED_011031</name>
</gene>
<keyword evidence="2" id="KW-0749">Sporulation</keyword>
<keyword evidence="9" id="KW-1185">Reference proteome</keyword>
<evidence type="ECO:0000256" key="4">
    <source>
        <dbReference type="ARBA" id="ARBA00023321"/>
    </source>
</evidence>
<reference evidence="8" key="1">
    <citation type="submission" date="2021-03" db="EMBL/GenBank/DDBJ databases">
        <authorList>
            <person name="Tagirdzhanova G."/>
        </authorList>
    </citation>
    <scope>NUCLEOTIDE SEQUENCE</scope>
</reference>
<evidence type="ECO:0000259" key="7">
    <source>
        <dbReference type="PROSITE" id="PS51299"/>
    </source>
</evidence>
<dbReference type="GO" id="GO:0048315">
    <property type="term" value="P:conidium formation"/>
    <property type="evidence" value="ECO:0007669"/>
    <property type="project" value="UniProtKB-KW"/>
</dbReference>
<dbReference type="InterPro" id="IPR051642">
    <property type="entry name" value="SWI6-like"/>
</dbReference>
<comment type="caution">
    <text evidence="8">The sequence shown here is derived from an EMBL/GenBank/DDBJ whole genome shotgun (WGS) entry which is preliminary data.</text>
</comment>
<feature type="repeat" description="ANK" evidence="5">
    <location>
        <begin position="264"/>
        <end position="296"/>
    </location>
</feature>
<protein>
    <recommendedName>
        <fullName evidence="7">HTH APSES-type domain-containing protein</fullName>
    </recommendedName>
</protein>
<keyword evidence="1" id="KW-0677">Repeat</keyword>
<evidence type="ECO:0000256" key="1">
    <source>
        <dbReference type="ARBA" id="ARBA00022737"/>
    </source>
</evidence>
<dbReference type="OrthoDB" id="6718656at2759"/>
<feature type="domain" description="HTH APSES-type" evidence="7">
    <location>
        <begin position="23"/>
        <end position="134"/>
    </location>
</feature>
<dbReference type="GO" id="GO:0001228">
    <property type="term" value="F:DNA-binding transcription activator activity, RNA polymerase II-specific"/>
    <property type="evidence" value="ECO:0007669"/>
    <property type="project" value="UniProtKB-ARBA"/>
</dbReference>
<evidence type="ECO:0000313" key="8">
    <source>
        <dbReference type="EMBL" id="CAF9943325.1"/>
    </source>
</evidence>
<feature type="region of interest" description="Disordered" evidence="6">
    <location>
        <begin position="125"/>
        <end position="168"/>
    </location>
</feature>
<dbReference type="Proteomes" id="UP000664203">
    <property type="component" value="Unassembled WGS sequence"/>
</dbReference>
<dbReference type="GO" id="GO:0003677">
    <property type="term" value="F:DNA binding"/>
    <property type="evidence" value="ECO:0007669"/>
    <property type="project" value="InterPro"/>
</dbReference>
<dbReference type="InterPro" id="IPR036887">
    <property type="entry name" value="HTH_APSES_sf"/>
</dbReference>
<dbReference type="PROSITE" id="PS50297">
    <property type="entry name" value="ANK_REP_REGION"/>
    <property type="match status" value="1"/>
</dbReference>
<dbReference type="GO" id="GO:0030435">
    <property type="term" value="P:sporulation resulting in formation of a cellular spore"/>
    <property type="evidence" value="ECO:0007669"/>
    <property type="project" value="UniProtKB-KW"/>
</dbReference>
<dbReference type="AlphaFoldDB" id="A0A8H3PL35"/>